<dbReference type="GO" id="GO:0016973">
    <property type="term" value="P:poly(A)+ mRNA export from nucleus"/>
    <property type="evidence" value="ECO:0007669"/>
    <property type="project" value="InterPro"/>
</dbReference>
<feature type="compositionally biased region" description="Basic and acidic residues" evidence="1">
    <location>
        <begin position="128"/>
        <end position="139"/>
    </location>
</feature>
<proteinExistence type="predicted"/>
<dbReference type="AlphaFoldDB" id="A0A834Z2X0"/>
<evidence type="ECO:0000256" key="1">
    <source>
        <dbReference type="SAM" id="MobiDB-lite"/>
    </source>
</evidence>
<dbReference type="PANTHER" id="PTHR47701:SF2">
    <property type="entry name" value="PROTEIN MODIFIER OF SNC1 11"/>
    <property type="match status" value="1"/>
</dbReference>
<dbReference type="OrthoDB" id="5837849at2759"/>
<evidence type="ECO:0000313" key="3">
    <source>
        <dbReference type="EMBL" id="KAF8397601.1"/>
    </source>
</evidence>
<feature type="compositionally biased region" description="Basic and acidic residues" evidence="1">
    <location>
        <begin position="1"/>
        <end position="12"/>
    </location>
</feature>
<dbReference type="Pfam" id="PF18592">
    <property type="entry name" value="Tho1_MOS11_C"/>
    <property type="match status" value="1"/>
</dbReference>
<feature type="region of interest" description="Disordered" evidence="1">
    <location>
        <begin position="1"/>
        <end position="89"/>
    </location>
</feature>
<keyword evidence="4" id="KW-1185">Reference proteome</keyword>
<feature type="compositionally biased region" description="Basic and acidic residues" evidence="1">
    <location>
        <begin position="109"/>
        <end position="119"/>
    </location>
</feature>
<accession>A0A834Z2X0</accession>
<evidence type="ECO:0000259" key="2">
    <source>
        <dbReference type="Pfam" id="PF18592"/>
    </source>
</evidence>
<sequence length="315" mass="36058">MATEMQKPRDRELDEELLNKALETDPTNPSLTDRLDESSNPSTRPSMQPSTEDPLTEISLKEREESKESESPSAEVSLGSTATETVPVSIIQKKIRRAERFGMPVQLSEEEKRNSRAERFGTGSTLHGSDELKKSEEQKRKARADRFGLPAQSGVEEEGKKKARLARFSQVLKTDTVEEDKRKARAIRSASHQPFTFPLSFPLLDHLSASSCILQWKSGCLYFCTSFESDVLLLLLFFNFYFSGFQNLHLLLHCKQMEREVLSRSRLLLLRPAEGPEHPLLSLTVRMVLRCSLHWWLRDQSFPVYYLFFCSLLPS</sequence>
<feature type="region of interest" description="Disordered" evidence="1">
    <location>
        <begin position="106"/>
        <end position="143"/>
    </location>
</feature>
<evidence type="ECO:0000313" key="4">
    <source>
        <dbReference type="Proteomes" id="UP000655225"/>
    </source>
</evidence>
<feature type="compositionally biased region" description="Basic and acidic residues" evidence="1">
    <location>
        <begin position="59"/>
        <end position="70"/>
    </location>
</feature>
<gene>
    <name evidence="3" type="ORF">HHK36_016521</name>
</gene>
<dbReference type="EMBL" id="JABCRI010000011">
    <property type="protein sequence ID" value="KAF8397601.1"/>
    <property type="molecule type" value="Genomic_DNA"/>
</dbReference>
<dbReference type="InterPro" id="IPR044209">
    <property type="entry name" value="MOS11"/>
</dbReference>
<dbReference type="GO" id="GO:0005634">
    <property type="term" value="C:nucleus"/>
    <property type="evidence" value="ECO:0007669"/>
    <property type="project" value="TreeGrafter"/>
</dbReference>
<organism evidence="3 4">
    <name type="scientific">Tetracentron sinense</name>
    <name type="common">Spur-leaf</name>
    <dbReference type="NCBI Taxonomy" id="13715"/>
    <lineage>
        <taxon>Eukaryota</taxon>
        <taxon>Viridiplantae</taxon>
        <taxon>Streptophyta</taxon>
        <taxon>Embryophyta</taxon>
        <taxon>Tracheophyta</taxon>
        <taxon>Spermatophyta</taxon>
        <taxon>Magnoliopsida</taxon>
        <taxon>Trochodendrales</taxon>
        <taxon>Trochodendraceae</taxon>
        <taxon>Tetracentron</taxon>
    </lineage>
</organism>
<dbReference type="InterPro" id="IPR040746">
    <property type="entry name" value="THO1_MOS11_C"/>
</dbReference>
<protein>
    <recommendedName>
        <fullName evidence="2">THO1-MOS11 C-terminal domain-containing protein</fullName>
    </recommendedName>
</protein>
<feature type="domain" description="THO1-MOS11 C-terminal" evidence="2">
    <location>
        <begin position="91"/>
        <end position="121"/>
    </location>
</feature>
<dbReference type="PANTHER" id="PTHR47701">
    <property type="entry name" value="PROTEIN MODIFIER OF SNC1 11"/>
    <property type="match status" value="1"/>
</dbReference>
<dbReference type="Proteomes" id="UP000655225">
    <property type="component" value="Unassembled WGS sequence"/>
</dbReference>
<reference evidence="3 4" key="1">
    <citation type="submission" date="2020-04" db="EMBL/GenBank/DDBJ databases">
        <title>Plant Genome Project.</title>
        <authorList>
            <person name="Zhang R.-G."/>
        </authorList>
    </citation>
    <scope>NUCLEOTIDE SEQUENCE [LARGE SCALE GENOMIC DNA]</scope>
    <source>
        <strain evidence="3">YNK0</strain>
        <tissue evidence="3">Leaf</tissue>
    </source>
</reference>
<name>A0A834Z2X0_TETSI</name>
<feature type="compositionally biased region" description="Polar residues" evidence="1">
    <location>
        <begin position="38"/>
        <end position="53"/>
    </location>
</feature>
<comment type="caution">
    <text evidence="3">The sequence shown here is derived from an EMBL/GenBank/DDBJ whole genome shotgun (WGS) entry which is preliminary data.</text>
</comment>